<gene>
    <name evidence="2" type="ORF">E5676_scaffold234G00550</name>
    <name evidence="1" type="ORF">E6C27_scaffold60G00260</name>
</gene>
<reference evidence="3 4" key="1">
    <citation type="submission" date="2019-08" db="EMBL/GenBank/DDBJ databases">
        <title>Draft genome sequences of two oriental melons (Cucumis melo L. var makuwa).</title>
        <authorList>
            <person name="Kwon S.-Y."/>
        </authorList>
    </citation>
    <scope>NUCLEOTIDE SEQUENCE [LARGE SCALE GENOMIC DNA]</scope>
    <source>
        <strain evidence="4">cv. Chang Bougi</strain>
        <strain evidence="3">cv. SW 3</strain>
        <tissue evidence="1">Leaf</tissue>
    </source>
</reference>
<dbReference type="SUPFAM" id="SSF54001">
    <property type="entry name" value="Cysteine proteinases"/>
    <property type="match status" value="1"/>
</dbReference>
<dbReference type="InterPro" id="IPR038765">
    <property type="entry name" value="Papain-like_cys_pep_sf"/>
</dbReference>
<protein>
    <submittedName>
        <fullName evidence="1">Ulp1-like peptidase</fullName>
    </submittedName>
</protein>
<dbReference type="EMBL" id="SSTD01018505">
    <property type="protein sequence ID" value="TYJ97954.1"/>
    <property type="molecule type" value="Genomic_DNA"/>
</dbReference>
<name>A0A5A7UB98_CUCMM</name>
<evidence type="ECO:0000313" key="4">
    <source>
        <dbReference type="Proteomes" id="UP000321947"/>
    </source>
</evidence>
<dbReference type="OrthoDB" id="73076at2759"/>
<organism evidence="1 3">
    <name type="scientific">Cucumis melo var. makuwa</name>
    <name type="common">Oriental melon</name>
    <dbReference type="NCBI Taxonomy" id="1194695"/>
    <lineage>
        <taxon>Eukaryota</taxon>
        <taxon>Viridiplantae</taxon>
        <taxon>Streptophyta</taxon>
        <taxon>Embryophyta</taxon>
        <taxon>Tracheophyta</taxon>
        <taxon>Spermatophyta</taxon>
        <taxon>Magnoliopsida</taxon>
        <taxon>eudicotyledons</taxon>
        <taxon>Gunneridae</taxon>
        <taxon>Pentapetalae</taxon>
        <taxon>rosids</taxon>
        <taxon>fabids</taxon>
        <taxon>Cucurbitales</taxon>
        <taxon>Cucurbitaceae</taxon>
        <taxon>Benincaseae</taxon>
        <taxon>Cucumis</taxon>
    </lineage>
</organism>
<sequence length="474" mass="54596">MNAEVGVPTITKVPNYKPGELFENLRACTIVQSKNGGSKRGREVGNDEGDFKKSKKQKLNFKIKKTIRNLQDRVAVVEGKLTSLTSDIDELKGMMSTILKHIVLQRKVTKETAKEFEGLVVHTLESEEVDNAKTEDVDTSGTLHWLRMPKEDDTSNGAKHIELKNKDDEDVQTVGTPPWLTMPNEDDTSNVVKFNIELEKPIDVLEKKVEIGLEESIDVVDDEVEIEDSGKKLRTHFHSDVTEIEPFPTQRPHVQPARRKCASLYLSTPFTTLPKRLRAWITDKRTNDKVHETFHGKKSKIFFRDMFMCRQWLANEHLDALFLFICFKIMSVGIPSAQNFTIAYKIFMRLLVAKWSQYKECIKENRPFDWKEKYSCQVKVWDLLLSLTSAEEMRNILLPIRELVANLLDSTGFFARRGGSSTYKEPWPVVIVDSISLDRNNSDYGIFTIKYFEYIAAGFDLDTLCQENMSYFRK</sequence>
<dbReference type="Proteomes" id="UP000321947">
    <property type="component" value="Unassembled WGS sequence"/>
</dbReference>
<evidence type="ECO:0000313" key="2">
    <source>
        <dbReference type="EMBL" id="TYJ97954.1"/>
    </source>
</evidence>
<dbReference type="EMBL" id="SSTE01011134">
    <property type="protein sequence ID" value="KAA0051657.1"/>
    <property type="molecule type" value="Genomic_DNA"/>
</dbReference>
<evidence type="ECO:0000313" key="1">
    <source>
        <dbReference type="EMBL" id="KAA0051657.1"/>
    </source>
</evidence>
<dbReference type="Gene3D" id="3.40.395.10">
    <property type="entry name" value="Adenoviral Proteinase, Chain A"/>
    <property type="match status" value="1"/>
</dbReference>
<comment type="caution">
    <text evidence="1">The sequence shown here is derived from an EMBL/GenBank/DDBJ whole genome shotgun (WGS) entry which is preliminary data.</text>
</comment>
<accession>A0A5A7UB98</accession>
<evidence type="ECO:0000313" key="3">
    <source>
        <dbReference type="Proteomes" id="UP000321393"/>
    </source>
</evidence>
<dbReference type="Proteomes" id="UP000321393">
    <property type="component" value="Unassembled WGS sequence"/>
</dbReference>
<proteinExistence type="predicted"/>
<dbReference type="AlphaFoldDB" id="A0A5A7UB98"/>